<dbReference type="AlphaFoldDB" id="A0A2K5TW52"/>
<comment type="function">
    <text evidence="33">Converts trimethyllysine (TML) into hydroxytrimethyllysine (HTML).</text>
</comment>
<dbReference type="FunFam" id="3.30.2020.30:FF:000003">
    <property type="entry name" value="trimethyllysine dioxygenase, mitochondrial isoform X1"/>
    <property type="match status" value="1"/>
</dbReference>
<dbReference type="Gene3D" id="3.60.130.10">
    <property type="entry name" value="Clavaminate synthase-like"/>
    <property type="match status" value="1"/>
</dbReference>
<evidence type="ECO:0000256" key="11">
    <source>
        <dbReference type="ARBA" id="ARBA00016835"/>
    </source>
</evidence>
<keyword evidence="12" id="KW-0813">Transport</keyword>
<feature type="domain" description="Gamma-butyrobetaine hydroxylase-like N-terminal" evidence="36">
    <location>
        <begin position="54"/>
        <end position="133"/>
    </location>
</feature>
<keyword evidence="24" id="KW-0496">Mitochondrion</keyword>
<accession>A0A2K5TW52</accession>
<dbReference type="VEuPathDB" id="HostDB:ENSMFAG00000001852"/>
<keyword evidence="13" id="KW-0963">Cytoplasm</keyword>
<comment type="subunit">
    <text evidence="9">Homodimer.</text>
</comment>
<comment type="similarity">
    <text evidence="7">Belongs to the chloride channel CLIC family.</text>
</comment>
<dbReference type="GO" id="GO:0050353">
    <property type="term" value="F:trimethyllysine dioxygenase activity"/>
    <property type="evidence" value="ECO:0007669"/>
    <property type="project" value="UniProtKB-EC"/>
</dbReference>
<evidence type="ECO:0000256" key="32">
    <source>
        <dbReference type="ARBA" id="ARBA00032283"/>
    </source>
</evidence>
<evidence type="ECO:0000256" key="5">
    <source>
        <dbReference type="ARBA" id="ARBA00004496"/>
    </source>
</evidence>
<evidence type="ECO:0000256" key="15">
    <source>
        <dbReference type="ARBA" id="ARBA00022723"/>
    </source>
</evidence>
<evidence type="ECO:0000256" key="19">
    <source>
        <dbReference type="ARBA" id="ARBA00022964"/>
    </source>
</evidence>
<dbReference type="FunFam" id="3.60.130.10:FF:000001">
    <property type="entry name" value="Trimethyllysine dioxygenase, mitochondrial"/>
    <property type="match status" value="1"/>
</dbReference>
<keyword evidence="23" id="KW-0406">Ion transport</keyword>
<keyword evidence="25" id="KW-0472">Membrane</keyword>
<proteinExistence type="inferred from homology"/>
<keyword evidence="20" id="KW-1133">Transmembrane helix</keyword>
<evidence type="ECO:0000256" key="24">
    <source>
        <dbReference type="ARBA" id="ARBA00023128"/>
    </source>
</evidence>
<dbReference type="GO" id="GO:0005506">
    <property type="term" value="F:iron ion binding"/>
    <property type="evidence" value="ECO:0007669"/>
    <property type="project" value="InterPro"/>
</dbReference>
<dbReference type="FunFam" id="1.20.1050.10:FF:000001">
    <property type="entry name" value="Chloride intracellular channel 2"/>
    <property type="match status" value="1"/>
</dbReference>
<reference evidence="37" key="3">
    <citation type="submission" date="2025-09" db="UniProtKB">
        <authorList>
            <consortium name="Ensembl"/>
        </authorList>
    </citation>
    <scope>IDENTIFICATION</scope>
</reference>
<dbReference type="Bgee" id="ENSMFAG00000032659">
    <property type="expression patterns" value="Expressed in spleen and 12 other cell types or tissues"/>
</dbReference>
<keyword evidence="22" id="KW-0408">Iron</keyword>
<dbReference type="InterPro" id="IPR042098">
    <property type="entry name" value="TauD-like_sf"/>
</dbReference>
<evidence type="ECO:0000256" key="14">
    <source>
        <dbReference type="ARBA" id="ARBA00022692"/>
    </source>
</evidence>
<evidence type="ECO:0000256" key="21">
    <source>
        <dbReference type="ARBA" id="ARBA00023002"/>
    </source>
</evidence>
<protein>
    <recommendedName>
        <fullName evidence="11">Trimethyllysine dioxygenase, mitochondrial</fullName>
        <ecNumber evidence="10">1.14.11.8</ecNumber>
    </recommendedName>
    <alternativeName>
        <fullName evidence="31">Epsilon-trimethyllysine 2-oxoglutarate dioxygenase</fullName>
    </alternativeName>
    <alternativeName>
        <fullName evidence="30">TML hydroxylase</fullName>
    </alternativeName>
    <alternativeName>
        <fullName evidence="32">TML-alpha-ketoglutarate dioxygenase</fullName>
    </alternativeName>
</protein>
<evidence type="ECO:0000256" key="23">
    <source>
        <dbReference type="ARBA" id="ARBA00023065"/>
    </source>
</evidence>
<evidence type="ECO:0000256" key="30">
    <source>
        <dbReference type="ARBA" id="ARBA00030363"/>
    </source>
</evidence>
<dbReference type="SUPFAM" id="SSF51197">
    <property type="entry name" value="Clavaminate synthase-like"/>
    <property type="match status" value="1"/>
</dbReference>
<comment type="subcellular location">
    <subcellularLocation>
        <location evidence="5">Cytoplasm</location>
    </subcellularLocation>
    <subcellularLocation>
        <location evidence="3">Membrane</location>
        <topology evidence="3">Single-pass membrane protein</topology>
    </subcellularLocation>
    <subcellularLocation>
        <location evidence="4">Mitochondrion matrix</location>
    </subcellularLocation>
</comment>
<dbReference type="PANTHER" id="PTHR45476:SF3">
    <property type="entry name" value="CHLORIDE INTRACELLULAR CHANNEL PROTEIN"/>
    <property type="match status" value="1"/>
</dbReference>
<keyword evidence="26" id="KW-0869">Chloride channel</keyword>
<dbReference type="InterPro" id="IPR036282">
    <property type="entry name" value="Glutathione-S-Trfase_C_sf"/>
</dbReference>
<dbReference type="GO" id="GO:0034707">
    <property type="term" value="C:chloride channel complex"/>
    <property type="evidence" value="ECO:0007669"/>
    <property type="project" value="UniProtKB-KW"/>
</dbReference>
<feature type="domain" description="TauD/TfdA-like" evidence="35">
    <location>
        <begin position="161"/>
        <end position="347"/>
    </location>
</feature>
<evidence type="ECO:0000256" key="31">
    <source>
        <dbReference type="ARBA" id="ARBA00031778"/>
    </source>
</evidence>
<sequence length="481" mass="56119">MWYHRLSHLQSRLQDLLKGGVIYPALSQPNFKSLLPLAVHWHHTVSKSLTCAWQQHEDHFELKYANTVMRFDYVWLRDHCRSASCYNSKTHQRSLDTASVDLCIKPKNIRLDETTLFFTWPDGHVTKYDLNWLVKNSYEGQKQKVIQPRILWNAEIYQQAQVPSVDCQSFLETNEGLKKFLQNFLLYGIAFVENVPPTQEHTEKLAERISLIRETIYGRMWYFTSDFSRGDTAYTKLALDRHTDTTYFQEPCGIQVFHCLKHEGTGGRTLLVDGFYAAEQVLQKAPEEFELLSKVPLKHEYIEDVGECHNHMIGVGPVLNIYPWNKELYLIRYPHLSPKYKESFDVGCNLFAKFSAYIKNTQKEANKNFEKSLLKEFKRLDDYLNTPLLDEIDPDSAEEPTVSRRLFLDGDQLTLADCSLLPKLNIIKVAAKKYRDFDIPAEFSGVWRYLHNAYAREEFTHTCPEDKEIENTYASVAKQKS</sequence>
<keyword evidence="38" id="KW-1185">Reference proteome</keyword>
<comment type="catalytic activity">
    <reaction evidence="34">
        <text>N(6),N(6),N(6)-trimethyl-L-lysine + 2-oxoglutarate + O2 = (3S)-3-hydroxy-N(6),N(6),N(6)-trimethyl-L-lysine + succinate + CO2</text>
        <dbReference type="Rhea" id="RHEA:14181"/>
        <dbReference type="ChEBI" id="CHEBI:15379"/>
        <dbReference type="ChEBI" id="CHEBI:16526"/>
        <dbReference type="ChEBI" id="CHEBI:16810"/>
        <dbReference type="ChEBI" id="CHEBI:30031"/>
        <dbReference type="ChEBI" id="CHEBI:58100"/>
        <dbReference type="ChEBI" id="CHEBI:141499"/>
        <dbReference type="EC" id="1.14.11.8"/>
    </reaction>
</comment>
<evidence type="ECO:0000256" key="17">
    <source>
        <dbReference type="ARBA" id="ARBA00022882"/>
    </source>
</evidence>
<reference evidence="37 38" key="1">
    <citation type="submission" date="2013-03" db="EMBL/GenBank/DDBJ databases">
        <authorList>
            <person name="Warren W."/>
            <person name="Wilson R.K."/>
        </authorList>
    </citation>
    <scope>NUCLEOTIDE SEQUENCE</scope>
</reference>
<keyword evidence="18" id="KW-0809">Transit peptide</keyword>
<dbReference type="CDD" id="cd00250">
    <property type="entry name" value="CAS_like"/>
    <property type="match status" value="1"/>
</dbReference>
<evidence type="ECO:0000256" key="7">
    <source>
        <dbReference type="ARBA" id="ARBA00007655"/>
    </source>
</evidence>
<evidence type="ECO:0000256" key="18">
    <source>
        <dbReference type="ARBA" id="ARBA00022946"/>
    </source>
</evidence>
<keyword evidence="15" id="KW-0479">Metal-binding</keyword>
<dbReference type="Gene3D" id="3.30.2020.30">
    <property type="match status" value="1"/>
</dbReference>
<keyword evidence="19" id="KW-0223">Dioxygenase</keyword>
<evidence type="ECO:0000256" key="28">
    <source>
        <dbReference type="ARBA" id="ARBA00023303"/>
    </source>
</evidence>
<evidence type="ECO:0000256" key="27">
    <source>
        <dbReference type="ARBA" id="ARBA00023214"/>
    </source>
</evidence>
<dbReference type="Ensembl" id="ENSMFAT00000022970.2">
    <property type="protein sequence ID" value="ENSMFAP00000004308.2"/>
    <property type="gene ID" value="ENSMFAG00000032659.2"/>
</dbReference>
<dbReference type="GeneTree" id="ENSGT00940000161397"/>
<dbReference type="Gene3D" id="1.20.1050.10">
    <property type="match status" value="1"/>
</dbReference>
<evidence type="ECO:0000256" key="4">
    <source>
        <dbReference type="ARBA" id="ARBA00004305"/>
    </source>
</evidence>
<dbReference type="Pfam" id="PF13410">
    <property type="entry name" value="GST_C_2"/>
    <property type="match status" value="1"/>
</dbReference>
<evidence type="ECO:0000256" key="9">
    <source>
        <dbReference type="ARBA" id="ARBA00011738"/>
    </source>
</evidence>
<dbReference type="GO" id="GO:0045329">
    <property type="term" value="P:carnitine biosynthetic process"/>
    <property type="evidence" value="ECO:0007669"/>
    <property type="project" value="UniProtKB-UniPathway"/>
</dbReference>
<dbReference type="PANTHER" id="PTHR45476">
    <property type="entry name" value="CHLORIDE INTRACELLULAR CHANNEL PROTEIN 6-RELATED"/>
    <property type="match status" value="1"/>
</dbReference>
<evidence type="ECO:0000256" key="3">
    <source>
        <dbReference type="ARBA" id="ARBA00004167"/>
    </source>
</evidence>
<dbReference type="InterPro" id="IPR038492">
    <property type="entry name" value="GBBH-like_N_sf"/>
</dbReference>
<keyword evidence="16" id="KW-0124">Carnitine biosynthesis</keyword>
<evidence type="ECO:0000256" key="10">
    <source>
        <dbReference type="ARBA" id="ARBA00012267"/>
    </source>
</evidence>
<evidence type="ECO:0000256" key="2">
    <source>
        <dbReference type="ARBA" id="ARBA00001961"/>
    </source>
</evidence>
<dbReference type="SUPFAM" id="SSF47616">
    <property type="entry name" value="GST C-terminal domain-like"/>
    <property type="match status" value="1"/>
</dbReference>
<evidence type="ECO:0000256" key="1">
    <source>
        <dbReference type="ARBA" id="ARBA00001954"/>
    </source>
</evidence>
<evidence type="ECO:0000256" key="13">
    <source>
        <dbReference type="ARBA" id="ARBA00022490"/>
    </source>
</evidence>
<evidence type="ECO:0000259" key="36">
    <source>
        <dbReference type="Pfam" id="PF06155"/>
    </source>
</evidence>
<dbReference type="NCBIfam" id="TIGR02410">
    <property type="entry name" value="carnitine_TMLD"/>
    <property type="match status" value="1"/>
</dbReference>
<organism evidence="37 38">
    <name type="scientific">Macaca fascicularis</name>
    <name type="common">Crab-eating macaque</name>
    <name type="synonym">Cynomolgus monkey</name>
    <dbReference type="NCBI Taxonomy" id="9541"/>
    <lineage>
        <taxon>Eukaryota</taxon>
        <taxon>Metazoa</taxon>
        <taxon>Chordata</taxon>
        <taxon>Craniata</taxon>
        <taxon>Vertebrata</taxon>
        <taxon>Euteleostomi</taxon>
        <taxon>Mammalia</taxon>
        <taxon>Eutheria</taxon>
        <taxon>Euarchontoglires</taxon>
        <taxon>Primates</taxon>
        <taxon>Haplorrhini</taxon>
        <taxon>Catarrhini</taxon>
        <taxon>Cercopithecidae</taxon>
        <taxon>Cercopithecinae</taxon>
        <taxon>Macaca</taxon>
    </lineage>
</organism>
<evidence type="ECO:0000256" key="6">
    <source>
        <dbReference type="ARBA" id="ARBA00005022"/>
    </source>
</evidence>
<comment type="catalytic activity">
    <reaction evidence="29">
        <text>chloride(in) = chloride(out)</text>
        <dbReference type="Rhea" id="RHEA:29823"/>
        <dbReference type="ChEBI" id="CHEBI:17996"/>
    </reaction>
</comment>
<keyword evidence="28" id="KW-0407">Ion channel</keyword>
<evidence type="ECO:0000256" key="25">
    <source>
        <dbReference type="ARBA" id="ARBA00023136"/>
    </source>
</evidence>
<dbReference type="GO" id="GO:0005759">
    <property type="term" value="C:mitochondrial matrix"/>
    <property type="evidence" value="ECO:0007669"/>
    <property type="project" value="UniProtKB-SubCell"/>
</dbReference>
<dbReference type="Proteomes" id="UP000233100">
    <property type="component" value="Chromosome X"/>
</dbReference>
<dbReference type="GO" id="GO:0005254">
    <property type="term" value="F:chloride channel activity"/>
    <property type="evidence" value="ECO:0007669"/>
    <property type="project" value="UniProtKB-KW"/>
</dbReference>
<evidence type="ECO:0000256" key="12">
    <source>
        <dbReference type="ARBA" id="ARBA00022448"/>
    </source>
</evidence>
<dbReference type="InterPro" id="IPR003819">
    <property type="entry name" value="TauD/TfdA-like"/>
</dbReference>
<evidence type="ECO:0000256" key="22">
    <source>
        <dbReference type="ARBA" id="ARBA00023004"/>
    </source>
</evidence>
<keyword evidence="14" id="KW-0812">Transmembrane</keyword>
<dbReference type="CDD" id="cd10298">
    <property type="entry name" value="GST_C_CLIC2"/>
    <property type="match status" value="1"/>
</dbReference>
<dbReference type="Pfam" id="PF06155">
    <property type="entry name" value="GBBH-like_N"/>
    <property type="match status" value="1"/>
</dbReference>
<reference evidence="37" key="2">
    <citation type="submission" date="2025-08" db="UniProtKB">
        <authorList>
            <consortium name="Ensembl"/>
        </authorList>
    </citation>
    <scope>IDENTIFICATION</scope>
</reference>
<dbReference type="InterPro" id="IPR002946">
    <property type="entry name" value="CLIC"/>
</dbReference>
<dbReference type="Pfam" id="PF02668">
    <property type="entry name" value="TauD"/>
    <property type="match status" value="1"/>
</dbReference>
<dbReference type="InterPro" id="IPR012776">
    <property type="entry name" value="Trimethyllysine_dOase"/>
</dbReference>
<evidence type="ECO:0000256" key="26">
    <source>
        <dbReference type="ARBA" id="ARBA00023173"/>
    </source>
</evidence>
<evidence type="ECO:0000313" key="38">
    <source>
        <dbReference type="Proteomes" id="UP000233100"/>
    </source>
</evidence>
<comment type="cofactor">
    <cofactor evidence="1">
        <name>Fe(2+)</name>
        <dbReference type="ChEBI" id="CHEBI:29033"/>
    </cofactor>
</comment>
<keyword evidence="21" id="KW-0560">Oxidoreductase</keyword>
<comment type="cofactor">
    <cofactor evidence="2">
        <name>L-ascorbate</name>
        <dbReference type="ChEBI" id="CHEBI:38290"/>
    </cofactor>
</comment>
<dbReference type="UniPathway" id="UPA00118"/>
<evidence type="ECO:0000313" key="37">
    <source>
        <dbReference type="Ensembl" id="ENSMFAP00000004308.2"/>
    </source>
</evidence>
<evidence type="ECO:0000256" key="8">
    <source>
        <dbReference type="ARBA" id="ARBA00008654"/>
    </source>
</evidence>
<evidence type="ECO:0000259" key="35">
    <source>
        <dbReference type="Pfam" id="PF02668"/>
    </source>
</evidence>
<name>A0A2K5TW52_MACFA</name>
<evidence type="ECO:0000256" key="34">
    <source>
        <dbReference type="ARBA" id="ARBA00049334"/>
    </source>
</evidence>
<evidence type="ECO:0000256" key="29">
    <source>
        <dbReference type="ARBA" id="ARBA00024167"/>
    </source>
</evidence>
<comment type="pathway">
    <text evidence="6">Amine and polyamine biosynthesis; carnitine biosynthesis.</text>
</comment>
<dbReference type="PRINTS" id="PR01263">
    <property type="entry name" value="INTCLCHANNEL"/>
</dbReference>
<dbReference type="InterPro" id="IPR010376">
    <property type="entry name" value="GBBH-like_N"/>
</dbReference>
<comment type="similarity">
    <text evidence="8">Belongs to the gamma-BBH/TMLD family.</text>
</comment>
<dbReference type="EC" id="1.14.11.8" evidence="10"/>
<evidence type="ECO:0000256" key="33">
    <source>
        <dbReference type="ARBA" id="ARBA00046008"/>
    </source>
</evidence>
<evidence type="ECO:0000256" key="20">
    <source>
        <dbReference type="ARBA" id="ARBA00022989"/>
    </source>
</evidence>
<keyword evidence="27" id="KW-0868">Chloride</keyword>
<evidence type="ECO:0000256" key="16">
    <source>
        <dbReference type="ARBA" id="ARBA00022873"/>
    </source>
</evidence>
<keyword evidence="17" id="KW-0851">Voltage-gated channel</keyword>
<dbReference type="InterPro" id="IPR030253">
    <property type="entry name" value="GST_C_CLIC-2"/>
</dbReference>